<dbReference type="Proteomes" id="UP000190814">
    <property type="component" value="Unassembled WGS sequence"/>
</dbReference>
<evidence type="ECO:0000256" key="1">
    <source>
        <dbReference type="ARBA" id="ARBA00001695"/>
    </source>
</evidence>
<dbReference type="EC" id="3.2.1.89" evidence="3 6"/>
<feature type="transmembrane region" description="Helical" evidence="7">
    <location>
        <begin position="7"/>
        <end position="27"/>
    </location>
</feature>
<dbReference type="PANTHER" id="PTHR34983:SF1">
    <property type="entry name" value="ARABINOGALACTAN ENDO-BETA-1,4-GALACTANASE A"/>
    <property type="match status" value="1"/>
</dbReference>
<evidence type="ECO:0000313" key="8">
    <source>
        <dbReference type="EMBL" id="SKA72395.1"/>
    </source>
</evidence>
<accession>A0A1T4W5T1</accession>
<protein>
    <recommendedName>
        <fullName evidence="3 6">Arabinogalactan endo-beta-1,4-galactanase</fullName>
        <ecNumber evidence="3 6">3.2.1.89</ecNumber>
    </recommendedName>
</protein>
<evidence type="ECO:0000256" key="5">
    <source>
        <dbReference type="ARBA" id="ARBA00023295"/>
    </source>
</evidence>
<name>A0A1T4W5T1_9FIRM</name>
<comment type="similarity">
    <text evidence="2 6">Belongs to the glycosyl hydrolase 53 family.</text>
</comment>
<keyword evidence="7" id="KW-1133">Transmembrane helix</keyword>
<gene>
    <name evidence="8" type="ORF">SAMN02745111_02346</name>
</gene>
<organism evidence="8 9">
    <name type="scientific">Eubacterium uniforme</name>
    <dbReference type="NCBI Taxonomy" id="39495"/>
    <lineage>
        <taxon>Bacteria</taxon>
        <taxon>Bacillati</taxon>
        <taxon>Bacillota</taxon>
        <taxon>Clostridia</taxon>
        <taxon>Eubacteriales</taxon>
        <taxon>Eubacteriaceae</taxon>
        <taxon>Eubacterium</taxon>
    </lineage>
</organism>
<dbReference type="GO" id="GO:0045490">
    <property type="term" value="P:pectin catabolic process"/>
    <property type="evidence" value="ECO:0007669"/>
    <property type="project" value="TreeGrafter"/>
</dbReference>
<dbReference type="AlphaFoldDB" id="A0A1T4W5T1"/>
<dbReference type="Gene3D" id="3.20.20.80">
    <property type="entry name" value="Glycosidases"/>
    <property type="match status" value="1"/>
</dbReference>
<evidence type="ECO:0000256" key="4">
    <source>
        <dbReference type="ARBA" id="ARBA00022801"/>
    </source>
</evidence>
<keyword evidence="5 6" id="KW-0326">Glycosidase</keyword>
<dbReference type="GO" id="GO:0015926">
    <property type="term" value="F:glucosidase activity"/>
    <property type="evidence" value="ECO:0007669"/>
    <property type="project" value="InterPro"/>
</dbReference>
<dbReference type="STRING" id="39495.SAMN02745111_02346"/>
<dbReference type="EMBL" id="FUXZ01000019">
    <property type="protein sequence ID" value="SKA72395.1"/>
    <property type="molecule type" value="Genomic_DNA"/>
</dbReference>
<dbReference type="Pfam" id="PF07745">
    <property type="entry name" value="Glyco_hydro_53"/>
    <property type="match status" value="1"/>
</dbReference>
<keyword evidence="9" id="KW-1185">Reference proteome</keyword>
<keyword evidence="7" id="KW-0472">Membrane</keyword>
<keyword evidence="4 6" id="KW-0378">Hydrolase</keyword>
<dbReference type="InterPro" id="IPR011683">
    <property type="entry name" value="Glyco_hydro_53"/>
</dbReference>
<evidence type="ECO:0000256" key="2">
    <source>
        <dbReference type="ARBA" id="ARBA00010687"/>
    </source>
</evidence>
<evidence type="ECO:0000256" key="6">
    <source>
        <dbReference type="RuleBase" id="RU361192"/>
    </source>
</evidence>
<dbReference type="RefSeq" id="WP_078767160.1">
    <property type="nucleotide sequence ID" value="NZ_FUXZ01000019.1"/>
</dbReference>
<dbReference type="OrthoDB" id="9768786at2"/>
<dbReference type="PANTHER" id="PTHR34983">
    <property type="entry name" value="ARABINOGALACTAN ENDO-BETA-1,4-GALACTANASE A"/>
    <property type="match status" value="1"/>
</dbReference>
<keyword evidence="7" id="KW-0812">Transmembrane</keyword>
<reference evidence="8 9" key="1">
    <citation type="submission" date="2017-02" db="EMBL/GenBank/DDBJ databases">
        <authorList>
            <person name="Peterson S.W."/>
        </authorList>
    </citation>
    <scope>NUCLEOTIDE SEQUENCE [LARGE SCALE GENOMIC DNA]</scope>
    <source>
        <strain evidence="8 9">ATCC 35992</strain>
    </source>
</reference>
<dbReference type="GO" id="GO:0031218">
    <property type="term" value="F:arabinogalactan endo-1,4-beta-galactosidase activity"/>
    <property type="evidence" value="ECO:0007669"/>
    <property type="project" value="UniProtKB-EC"/>
</dbReference>
<dbReference type="SUPFAM" id="SSF51445">
    <property type="entry name" value="(Trans)glycosidases"/>
    <property type="match status" value="1"/>
</dbReference>
<evidence type="ECO:0000256" key="7">
    <source>
        <dbReference type="SAM" id="Phobius"/>
    </source>
</evidence>
<dbReference type="InterPro" id="IPR017853">
    <property type="entry name" value="GH"/>
</dbReference>
<evidence type="ECO:0000313" key="9">
    <source>
        <dbReference type="Proteomes" id="UP000190814"/>
    </source>
</evidence>
<sequence>MRKKKKLVAIIVMLTMVVLVILGIDFYKKIIKPLDMKMANNKKIKFVADYSARDNKLVVELDNPVSGNFEYKIDGLEEGYYYISAFATYDGNCDYCFLYGRPYIIDVGGGDYPKTSVPVKEKQQVVVRGIKVKKDGYLVFGSRMSGGDDSKLSIHSFRVNRETNQDSQYNLLLGGALSRLNYVESTGAKFYDFDGSKKDPLDIMEANGINFCRLELNNNPGKGRGDGKYYLPEGFQNQEDILKIAKRAKKHNFEIQLSFMLSDFWTYGIPEDFRKDIEGIKDEEEIVKILEKDLYEYVKDTMQKMKEQDTVPKYVSIGNEMNGGFFLPYGDSSKNMPNLARFINAGYRAVKEVSEDTQVVLHIACNADDVKWNGNGTGNWFFSLCEKNNVNYDVIGTSYYPFWAETLSVDDFTQWCNMMIRKFDKDILLMESGFNYREDTETGSRGQLSNMGYYEGKYDYSEEGQRDFMIELINGIKCVNDGRCVGSLYWDPIMVAGDGIGWSFKEYDDKVDSNVISNTTWFDFDHKALKVFAAYKYN</sequence>
<evidence type="ECO:0000256" key="3">
    <source>
        <dbReference type="ARBA" id="ARBA00012556"/>
    </source>
</evidence>
<proteinExistence type="inferred from homology"/>
<comment type="catalytic activity">
    <reaction evidence="1 6">
        <text>The enzyme specifically hydrolyzes (1-&gt;4)-beta-D-galactosidic linkages in type I arabinogalactans.</text>
        <dbReference type="EC" id="3.2.1.89"/>
    </reaction>
</comment>